<name>A0AAW2H448_9HYME</name>
<dbReference type="EMBL" id="JADYXP020000001">
    <property type="protein sequence ID" value="KAL0134178.1"/>
    <property type="molecule type" value="Genomic_DNA"/>
</dbReference>
<keyword evidence="2" id="KW-1185">Reference proteome</keyword>
<protein>
    <submittedName>
        <fullName evidence="1">Uncharacterized protein</fullName>
    </submittedName>
</protein>
<evidence type="ECO:0000313" key="2">
    <source>
        <dbReference type="Proteomes" id="UP001430953"/>
    </source>
</evidence>
<gene>
    <name evidence="1" type="ORF">PUN28_001186</name>
</gene>
<accession>A0AAW2H448</accession>
<proteinExistence type="predicted"/>
<sequence length="60" mass="6958">MLQCNHSHSLHSCTFRYYHIASYIQLPLEMETVKASYSGTFSAKGLIDWWLSTSLGRKVY</sequence>
<comment type="caution">
    <text evidence="1">The sequence shown here is derived from an EMBL/GenBank/DDBJ whole genome shotgun (WGS) entry which is preliminary data.</text>
</comment>
<dbReference type="Proteomes" id="UP001430953">
    <property type="component" value="Unassembled WGS sequence"/>
</dbReference>
<reference evidence="1 2" key="1">
    <citation type="submission" date="2023-03" db="EMBL/GenBank/DDBJ databases">
        <title>High recombination rates correlate with genetic variation in Cardiocondyla obscurior ants.</title>
        <authorList>
            <person name="Errbii M."/>
        </authorList>
    </citation>
    <scope>NUCLEOTIDE SEQUENCE [LARGE SCALE GENOMIC DNA]</scope>
    <source>
        <strain evidence="1">Alpha-2009</strain>
        <tissue evidence="1">Whole body</tissue>
    </source>
</reference>
<organism evidence="1 2">
    <name type="scientific">Cardiocondyla obscurior</name>
    <dbReference type="NCBI Taxonomy" id="286306"/>
    <lineage>
        <taxon>Eukaryota</taxon>
        <taxon>Metazoa</taxon>
        <taxon>Ecdysozoa</taxon>
        <taxon>Arthropoda</taxon>
        <taxon>Hexapoda</taxon>
        <taxon>Insecta</taxon>
        <taxon>Pterygota</taxon>
        <taxon>Neoptera</taxon>
        <taxon>Endopterygota</taxon>
        <taxon>Hymenoptera</taxon>
        <taxon>Apocrita</taxon>
        <taxon>Aculeata</taxon>
        <taxon>Formicoidea</taxon>
        <taxon>Formicidae</taxon>
        <taxon>Myrmicinae</taxon>
        <taxon>Cardiocondyla</taxon>
    </lineage>
</organism>
<evidence type="ECO:0000313" key="1">
    <source>
        <dbReference type="EMBL" id="KAL0134178.1"/>
    </source>
</evidence>
<dbReference type="AlphaFoldDB" id="A0AAW2H448"/>